<dbReference type="EC" id="2.7.11.1" evidence="1"/>
<dbReference type="InterPro" id="IPR000719">
    <property type="entry name" value="Prot_kinase_dom"/>
</dbReference>
<evidence type="ECO:0000256" key="6">
    <source>
        <dbReference type="ARBA" id="ARBA00022777"/>
    </source>
</evidence>
<dbReference type="Gene3D" id="1.10.510.10">
    <property type="entry name" value="Transferase(Phosphotransferase) domain 1"/>
    <property type="match status" value="1"/>
</dbReference>
<evidence type="ECO:0000256" key="8">
    <source>
        <dbReference type="ARBA" id="ARBA00047899"/>
    </source>
</evidence>
<feature type="domain" description="Protein kinase" evidence="11">
    <location>
        <begin position="367"/>
        <end position="678"/>
    </location>
</feature>
<evidence type="ECO:0000256" key="3">
    <source>
        <dbReference type="ARBA" id="ARBA00022679"/>
    </source>
</evidence>
<dbReference type="FunFam" id="1.10.510.10:FF:001023">
    <property type="entry name" value="Os07g0541700 protein"/>
    <property type="match status" value="1"/>
</dbReference>
<proteinExistence type="predicted"/>
<protein>
    <recommendedName>
        <fullName evidence="1">non-specific serine/threonine protein kinase</fullName>
        <ecNumber evidence="1">2.7.11.1</ecNumber>
    </recommendedName>
</protein>
<dbReference type="SUPFAM" id="SSF51110">
    <property type="entry name" value="alpha-D-mannose-specific plant lectins"/>
    <property type="match status" value="1"/>
</dbReference>
<reference evidence="12 13" key="1">
    <citation type="submission" date="2023-12" db="EMBL/GenBank/DDBJ databases">
        <title>A high-quality genome assembly for Dillenia turbinata (Dilleniales).</title>
        <authorList>
            <person name="Chanderbali A."/>
        </authorList>
    </citation>
    <scope>NUCLEOTIDE SEQUENCE [LARGE SCALE GENOMIC DNA]</scope>
    <source>
        <strain evidence="12">LSX21</strain>
        <tissue evidence="12">Leaf</tissue>
    </source>
</reference>
<sequence>MLRTLLNTDHTLRFALQMSIERAYHLLQRRRFSFPKSFDHPTDVLLIGQFLGQGQRLAPAVTSSNFSSSVCYISLDLGSLVAFVEGERPTRYLNWQSCQQENPLLKYIVFGLRQIAVICESSNGTSITSSQTTLDVNFQFLRSDSDGGLRIYSWENSTGWNIVYSRTELNECQVPLKCGKYGVCQGGQCSCPVGVDGVGYFGLVYNKFPHLGCHQISQSQSASGPYELVDFGSLSYFSSFNEESAFSERKEICLQACRERKSCKAAFFKFEDASSEGLCYWPSEVLSIIGCVPRGVPSGSYHSSSHIKISTTSAVQLAPSPYRENLNLLLLNPKCIEEQGKKNPDGPEQVPEVLLRFSFGQLCVAIKNFSEKLGSGGYGKVFKGKLKDGTAVAVKQLNSTGQGNKRVSSRSGLHSNGSLDKWLFDDNKSIHLDWKTRKKIVLDIAKALAYLHDCSQRIAHFDFKPQNILLDEKFNAKLSDFGISVPTCQVMYHRSPLVAQPSKFVFPANTSTTWINNDESIPLSKHFEDGSMAPFILLQQSNPVYYHNQDFGFGCCFYCSPWANSSCYLTATVLEMTNGADGTVVWSANTSGQSVYCMELEISGNWIIYGQSSVQGVSILWQSFKYHTDILLLWQDLGEGQHLTSGISNSNSSSGLFYLSLESGSLVAFVDGRGQPDT</sequence>
<name>A0AAN8VNF5_9MAGN</name>
<keyword evidence="3" id="KW-0808">Transferase</keyword>
<gene>
    <name evidence="12" type="ORF">RJ641_002346</name>
</gene>
<dbReference type="Proteomes" id="UP001370490">
    <property type="component" value="Unassembled WGS sequence"/>
</dbReference>
<feature type="binding site" evidence="10">
    <location>
        <position position="395"/>
    </location>
    <ligand>
        <name>ATP</name>
        <dbReference type="ChEBI" id="CHEBI:30616"/>
    </ligand>
</feature>
<accession>A0AAN8VNF5</accession>
<dbReference type="PROSITE" id="PS00108">
    <property type="entry name" value="PROTEIN_KINASE_ST"/>
    <property type="match status" value="1"/>
</dbReference>
<dbReference type="Gene3D" id="3.30.200.20">
    <property type="entry name" value="Phosphorylase Kinase, domain 1"/>
    <property type="match status" value="1"/>
</dbReference>
<dbReference type="InterPro" id="IPR011009">
    <property type="entry name" value="Kinase-like_dom_sf"/>
</dbReference>
<evidence type="ECO:0000313" key="12">
    <source>
        <dbReference type="EMBL" id="KAK6932722.1"/>
    </source>
</evidence>
<dbReference type="EMBL" id="JBAMMX010000010">
    <property type="protein sequence ID" value="KAK6932722.1"/>
    <property type="molecule type" value="Genomic_DNA"/>
</dbReference>
<keyword evidence="13" id="KW-1185">Reference proteome</keyword>
<dbReference type="PROSITE" id="PS50011">
    <property type="entry name" value="PROTEIN_KINASE_DOM"/>
    <property type="match status" value="1"/>
</dbReference>
<evidence type="ECO:0000256" key="1">
    <source>
        <dbReference type="ARBA" id="ARBA00012513"/>
    </source>
</evidence>
<evidence type="ECO:0000256" key="10">
    <source>
        <dbReference type="PROSITE-ProRule" id="PRU10141"/>
    </source>
</evidence>
<comment type="catalytic activity">
    <reaction evidence="9">
        <text>L-seryl-[protein] + ATP = O-phospho-L-seryl-[protein] + ADP + H(+)</text>
        <dbReference type="Rhea" id="RHEA:17989"/>
        <dbReference type="Rhea" id="RHEA-COMP:9863"/>
        <dbReference type="Rhea" id="RHEA-COMP:11604"/>
        <dbReference type="ChEBI" id="CHEBI:15378"/>
        <dbReference type="ChEBI" id="CHEBI:29999"/>
        <dbReference type="ChEBI" id="CHEBI:30616"/>
        <dbReference type="ChEBI" id="CHEBI:83421"/>
        <dbReference type="ChEBI" id="CHEBI:456216"/>
        <dbReference type="EC" id="2.7.11.1"/>
    </reaction>
</comment>
<evidence type="ECO:0000259" key="11">
    <source>
        <dbReference type="PROSITE" id="PS50011"/>
    </source>
</evidence>
<dbReference type="SUPFAM" id="SSF56112">
    <property type="entry name" value="Protein kinase-like (PK-like)"/>
    <property type="match status" value="1"/>
</dbReference>
<evidence type="ECO:0000256" key="7">
    <source>
        <dbReference type="ARBA" id="ARBA00022840"/>
    </source>
</evidence>
<keyword evidence="2" id="KW-0723">Serine/threonine-protein kinase</keyword>
<dbReference type="InterPro" id="IPR036426">
    <property type="entry name" value="Bulb-type_lectin_dom_sf"/>
</dbReference>
<organism evidence="12 13">
    <name type="scientific">Dillenia turbinata</name>
    <dbReference type="NCBI Taxonomy" id="194707"/>
    <lineage>
        <taxon>Eukaryota</taxon>
        <taxon>Viridiplantae</taxon>
        <taxon>Streptophyta</taxon>
        <taxon>Embryophyta</taxon>
        <taxon>Tracheophyta</taxon>
        <taxon>Spermatophyta</taxon>
        <taxon>Magnoliopsida</taxon>
        <taxon>eudicotyledons</taxon>
        <taxon>Gunneridae</taxon>
        <taxon>Pentapetalae</taxon>
        <taxon>Dilleniales</taxon>
        <taxon>Dilleniaceae</taxon>
        <taxon>Dillenia</taxon>
    </lineage>
</organism>
<comment type="caution">
    <text evidence="12">The sequence shown here is derived from an EMBL/GenBank/DDBJ whole genome shotgun (WGS) entry which is preliminary data.</text>
</comment>
<evidence type="ECO:0000313" key="13">
    <source>
        <dbReference type="Proteomes" id="UP001370490"/>
    </source>
</evidence>
<evidence type="ECO:0000256" key="2">
    <source>
        <dbReference type="ARBA" id="ARBA00022527"/>
    </source>
</evidence>
<dbReference type="Pfam" id="PF00069">
    <property type="entry name" value="Pkinase"/>
    <property type="match status" value="1"/>
</dbReference>
<dbReference type="InterPro" id="IPR008271">
    <property type="entry name" value="Ser/Thr_kinase_AS"/>
</dbReference>
<keyword evidence="4" id="KW-0732">Signal</keyword>
<dbReference type="PROSITE" id="PS00107">
    <property type="entry name" value="PROTEIN_KINASE_ATP"/>
    <property type="match status" value="1"/>
</dbReference>
<evidence type="ECO:0000256" key="5">
    <source>
        <dbReference type="ARBA" id="ARBA00022741"/>
    </source>
</evidence>
<dbReference type="InterPro" id="IPR051343">
    <property type="entry name" value="G-type_lectin_kinases/EP1-like"/>
</dbReference>
<dbReference type="GO" id="GO:0005524">
    <property type="term" value="F:ATP binding"/>
    <property type="evidence" value="ECO:0007669"/>
    <property type="project" value="UniProtKB-UniRule"/>
</dbReference>
<dbReference type="PANTHER" id="PTHR47976:SF30">
    <property type="entry name" value="RECEPTOR-LIKE SERINE_THREONINE-PROTEIN KINASE"/>
    <property type="match status" value="1"/>
</dbReference>
<dbReference type="InterPro" id="IPR017441">
    <property type="entry name" value="Protein_kinase_ATP_BS"/>
</dbReference>
<keyword evidence="6 12" id="KW-0418">Kinase</keyword>
<dbReference type="AlphaFoldDB" id="A0AAN8VNF5"/>
<dbReference type="GO" id="GO:0004674">
    <property type="term" value="F:protein serine/threonine kinase activity"/>
    <property type="evidence" value="ECO:0007669"/>
    <property type="project" value="UniProtKB-KW"/>
</dbReference>
<comment type="catalytic activity">
    <reaction evidence="8">
        <text>L-threonyl-[protein] + ATP = O-phospho-L-threonyl-[protein] + ADP + H(+)</text>
        <dbReference type="Rhea" id="RHEA:46608"/>
        <dbReference type="Rhea" id="RHEA-COMP:11060"/>
        <dbReference type="Rhea" id="RHEA-COMP:11605"/>
        <dbReference type="ChEBI" id="CHEBI:15378"/>
        <dbReference type="ChEBI" id="CHEBI:30013"/>
        <dbReference type="ChEBI" id="CHEBI:30616"/>
        <dbReference type="ChEBI" id="CHEBI:61977"/>
        <dbReference type="ChEBI" id="CHEBI:456216"/>
        <dbReference type="EC" id="2.7.11.1"/>
    </reaction>
</comment>
<dbReference type="PANTHER" id="PTHR47976">
    <property type="entry name" value="G-TYPE LECTIN S-RECEPTOR-LIKE SERINE/THREONINE-PROTEIN KINASE SD2-5"/>
    <property type="match status" value="1"/>
</dbReference>
<evidence type="ECO:0000256" key="4">
    <source>
        <dbReference type="ARBA" id="ARBA00022729"/>
    </source>
</evidence>
<evidence type="ECO:0000256" key="9">
    <source>
        <dbReference type="ARBA" id="ARBA00048679"/>
    </source>
</evidence>
<keyword evidence="5 10" id="KW-0547">Nucleotide-binding</keyword>
<keyword evidence="7 10" id="KW-0067">ATP-binding</keyword>